<dbReference type="Pfam" id="PF01479">
    <property type="entry name" value="S4"/>
    <property type="match status" value="1"/>
</dbReference>
<gene>
    <name evidence="4" type="ORF">METZ01_LOCUS26354</name>
</gene>
<dbReference type="InterPro" id="IPR002942">
    <property type="entry name" value="S4_RNA-bd"/>
</dbReference>
<dbReference type="GO" id="GO:0032259">
    <property type="term" value="P:methylation"/>
    <property type="evidence" value="ECO:0007669"/>
    <property type="project" value="InterPro"/>
</dbReference>
<dbReference type="Pfam" id="PF01728">
    <property type="entry name" value="FtsJ"/>
    <property type="match status" value="1"/>
</dbReference>
<sequence>VNPTPPGPRIRLDILLHTRGLVDSRARGRTLIMAGHVRVDGQTSTKASTLVRGDAELAIDTPDHPYVGRGGVKLAHALDQFRVDVSNVVALDVGASTGGFTDALLQRGAATVVALDVGRGQLAWRLRRDPRVVVLERTHIAKVDAATFPTDDGRFDLITVDVSFISIRYFIERLPRLLRKDGNLIALVKPQFEVGRAEVGRGGLVKIPSIQHRAVADVATAASEVGLIQVAMVPSPITGGDGNQEFFLHLRHAAKA</sequence>
<dbReference type="InterPro" id="IPR029063">
    <property type="entry name" value="SAM-dependent_MTases_sf"/>
</dbReference>
<evidence type="ECO:0000256" key="1">
    <source>
        <dbReference type="ARBA" id="ARBA00022884"/>
    </source>
</evidence>
<dbReference type="Gene3D" id="3.10.290.10">
    <property type="entry name" value="RNA-binding S4 domain"/>
    <property type="match status" value="1"/>
</dbReference>
<dbReference type="PANTHER" id="PTHR32319">
    <property type="entry name" value="BACTERIAL HEMOLYSIN-LIKE PROTEIN"/>
    <property type="match status" value="1"/>
</dbReference>
<dbReference type="InterPro" id="IPR036986">
    <property type="entry name" value="S4_RNA-bd_sf"/>
</dbReference>
<dbReference type="CDD" id="cd00165">
    <property type="entry name" value="S4"/>
    <property type="match status" value="1"/>
</dbReference>
<dbReference type="SUPFAM" id="SSF53335">
    <property type="entry name" value="S-adenosyl-L-methionine-dependent methyltransferases"/>
    <property type="match status" value="1"/>
</dbReference>
<dbReference type="SMART" id="SM00363">
    <property type="entry name" value="S4"/>
    <property type="match status" value="1"/>
</dbReference>
<dbReference type="InterPro" id="IPR002877">
    <property type="entry name" value="RNA_MeTrfase_FtsJ_dom"/>
</dbReference>
<accession>A0A381Q364</accession>
<dbReference type="GO" id="GO:0003723">
    <property type="term" value="F:RNA binding"/>
    <property type="evidence" value="ECO:0007669"/>
    <property type="project" value="UniProtKB-KW"/>
</dbReference>
<reference evidence="4" key="1">
    <citation type="submission" date="2018-05" db="EMBL/GenBank/DDBJ databases">
        <authorList>
            <person name="Lanie J.A."/>
            <person name="Ng W.-L."/>
            <person name="Kazmierczak K.M."/>
            <person name="Andrzejewski T.M."/>
            <person name="Davidsen T.M."/>
            <person name="Wayne K.J."/>
            <person name="Tettelin H."/>
            <person name="Glass J.I."/>
            <person name="Rusch D."/>
            <person name="Podicherti R."/>
            <person name="Tsui H.-C.T."/>
            <person name="Winkler M.E."/>
        </authorList>
    </citation>
    <scope>NUCLEOTIDE SEQUENCE</scope>
</reference>
<dbReference type="PROSITE" id="PS50889">
    <property type="entry name" value="S4"/>
    <property type="match status" value="1"/>
</dbReference>
<dbReference type="CDD" id="cd02440">
    <property type="entry name" value="AdoMet_MTases"/>
    <property type="match status" value="1"/>
</dbReference>
<feature type="domain" description="RNA-binding S4" evidence="3">
    <location>
        <begin position="10"/>
        <end position="73"/>
    </location>
</feature>
<evidence type="ECO:0000256" key="2">
    <source>
        <dbReference type="ARBA" id="ARBA00029460"/>
    </source>
</evidence>
<dbReference type="PANTHER" id="PTHR32319:SF0">
    <property type="entry name" value="BACTERIAL HEMOLYSIN-LIKE PROTEIN"/>
    <property type="match status" value="1"/>
</dbReference>
<dbReference type="GO" id="GO:0008168">
    <property type="term" value="F:methyltransferase activity"/>
    <property type="evidence" value="ECO:0007669"/>
    <property type="project" value="InterPro"/>
</dbReference>
<dbReference type="Gene3D" id="3.40.50.150">
    <property type="entry name" value="Vaccinia Virus protein VP39"/>
    <property type="match status" value="1"/>
</dbReference>
<name>A0A381Q364_9ZZZZ</name>
<evidence type="ECO:0000313" key="4">
    <source>
        <dbReference type="EMBL" id="SUZ73500.1"/>
    </source>
</evidence>
<dbReference type="SUPFAM" id="SSF55174">
    <property type="entry name" value="Alpha-L RNA-binding motif"/>
    <property type="match status" value="1"/>
</dbReference>
<dbReference type="PIRSF" id="PIRSF005578">
    <property type="entry name" value="TlyA"/>
    <property type="match status" value="1"/>
</dbReference>
<dbReference type="NCBIfam" id="TIGR00478">
    <property type="entry name" value="tly"/>
    <property type="match status" value="1"/>
</dbReference>
<dbReference type="InterPro" id="IPR004538">
    <property type="entry name" value="Hemolysin_A/TlyA"/>
</dbReference>
<dbReference type="InterPro" id="IPR047048">
    <property type="entry name" value="TlyA"/>
</dbReference>
<keyword evidence="1" id="KW-0694">RNA-binding</keyword>
<proteinExistence type="inferred from homology"/>
<dbReference type="EMBL" id="UINC01001181">
    <property type="protein sequence ID" value="SUZ73500.1"/>
    <property type="molecule type" value="Genomic_DNA"/>
</dbReference>
<feature type="non-terminal residue" evidence="4">
    <location>
        <position position="1"/>
    </location>
</feature>
<evidence type="ECO:0000259" key="3">
    <source>
        <dbReference type="SMART" id="SM00363"/>
    </source>
</evidence>
<comment type="similarity">
    <text evidence="2">Belongs to the TlyA family.</text>
</comment>
<protein>
    <recommendedName>
        <fullName evidence="3">RNA-binding S4 domain-containing protein</fullName>
    </recommendedName>
</protein>
<dbReference type="AlphaFoldDB" id="A0A381Q364"/>
<organism evidence="4">
    <name type="scientific">marine metagenome</name>
    <dbReference type="NCBI Taxonomy" id="408172"/>
    <lineage>
        <taxon>unclassified sequences</taxon>
        <taxon>metagenomes</taxon>
        <taxon>ecological metagenomes</taxon>
    </lineage>
</organism>